<dbReference type="Proteomes" id="UP000005615">
    <property type="component" value="Unassembled WGS sequence"/>
</dbReference>
<keyword evidence="3" id="KW-1185">Reference proteome</keyword>
<accession>F3KZN3</accession>
<evidence type="ECO:0000256" key="1">
    <source>
        <dbReference type="SAM" id="MobiDB-lite"/>
    </source>
</evidence>
<evidence type="ECO:0000313" key="2">
    <source>
        <dbReference type="EMBL" id="EGG30462.1"/>
    </source>
</evidence>
<comment type="caution">
    <text evidence="2">The sequence shown here is derived from an EMBL/GenBank/DDBJ whole genome shotgun (WGS) entry which is preliminary data.</text>
</comment>
<evidence type="ECO:0000313" key="3">
    <source>
        <dbReference type="Proteomes" id="UP000005615"/>
    </source>
</evidence>
<feature type="compositionally biased region" description="Polar residues" evidence="1">
    <location>
        <begin position="145"/>
        <end position="156"/>
    </location>
</feature>
<dbReference type="RefSeq" id="WP_009574874.1">
    <property type="nucleotide sequence ID" value="NZ_AEIG01000014.1"/>
</dbReference>
<sequence length="209" mass="23119">MTEFDVYFDGQCLPGFEQQEVRENLQELFKANNAILDLLFSGKEQKVKGGLNEAGAKRYASALRKAGAKPLVRKRAVVQSSRTSSDPRTFQRPINSGAFDLSPPGSLILRPEERPKVAAVRVNTEHLNALEPGVYNAPPEPQTGEVPNTNHLRISNNSEPMGRVILPAKRFDLSAYQLAEEGHDLSEFARPSLPTVEPMLELDLAPMIE</sequence>
<proteinExistence type="predicted"/>
<feature type="region of interest" description="Disordered" evidence="1">
    <location>
        <begin position="134"/>
        <end position="156"/>
    </location>
</feature>
<dbReference type="EMBL" id="AEIG01000014">
    <property type="protein sequence ID" value="EGG30462.1"/>
    <property type="molecule type" value="Genomic_DNA"/>
</dbReference>
<name>F3KZN3_9GAMM</name>
<gene>
    <name evidence="2" type="ORF">IMCC3088_439</name>
</gene>
<reference evidence="2 3" key="1">
    <citation type="journal article" date="2011" name="J. Bacteriol.">
        <title>Genome sequence of strain IMCC3088, a proteorhodopsin-containing marine bacterium belonging to the OM60/NOR5 clade.</title>
        <authorList>
            <person name="Jang Y."/>
            <person name="Oh H.M."/>
            <person name="Kang I."/>
            <person name="Lee K."/>
            <person name="Yang S.J."/>
            <person name="Cho J.C."/>
        </authorList>
    </citation>
    <scope>NUCLEOTIDE SEQUENCE [LARGE SCALE GENOMIC DNA]</scope>
    <source>
        <strain evidence="2 3">IMCC3088</strain>
    </source>
</reference>
<dbReference type="OrthoDB" id="6402943at2"/>
<dbReference type="AlphaFoldDB" id="F3KZN3"/>
<dbReference type="STRING" id="2518989.IMCC3088_439"/>
<organism evidence="2 3">
    <name type="scientific">Aequoribacter fuscus</name>
    <dbReference type="NCBI Taxonomy" id="2518989"/>
    <lineage>
        <taxon>Bacteria</taxon>
        <taxon>Pseudomonadati</taxon>
        <taxon>Pseudomonadota</taxon>
        <taxon>Gammaproteobacteria</taxon>
        <taxon>Cellvibrionales</taxon>
        <taxon>Halieaceae</taxon>
        <taxon>Aequoribacter</taxon>
    </lineage>
</organism>
<protein>
    <submittedName>
        <fullName evidence="2">Uncharacterized protein</fullName>
    </submittedName>
</protein>